<sequence length="78" mass="8718">MKEFIANRKLTPPISFLEKVLGISHLKHFFHHSQGSVREIYLTLGDTKNDLPSQNVLKDVLSCNSEAITGLVRKDLAG</sequence>
<accession>A0ABN8QIB4</accession>
<organism evidence="1 2">
    <name type="scientific">Porites evermanni</name>
    <dbReference type="NCBI Taxonomy" id="104178"/>
    <lineage>
        <taxon>Eukaryota</taxon>
        <taxon>Metazoa</taxon>
        <taxon>Cnidaria</taxon>
        <taxon>Anthozoa</taxon>
        <taxon>Hexacorallia</taxon>
        <taxon>Scleractinia</taxon>
        <taxon>Fungiina</taxon>
        <taxon>Poritidae</taxon>
        <taxon>Porites</taxon>
    </lineage>
</organism>
<dbReference type="Proteomes" id="UP001159427">
    <property type="component" value="Unassembled WGS sequence"/>
</dbReference>
<evidence type="ECO:0000313" key="1">
    <source>
        <dbReference type="EMBL" id="CAH3164653.1"/>
    </source>
</evidence>
<evidence type="ECO:0000313" key="2">
    <source>
        <dbReference type="Proteomes" id="UP001159427"/>
    </source>
</evidence>
<keyword evidence="2" id="KW-1185">Reference proteome</keyword>
<reference evidence="1 2" key="1">
    <citation type="submission" date="2022-05" db="EMBL/GenBank/DDBJ databases">
        <authorList>
            <consortium name="Genoscope - CEA"/>
            <person name="William W."/>
        </authorList>
    </citation>
    <scope>NUCLEOTIDE SEQUENCE [LARGE SCALE GENOMIC DNA]</scope>
</reference>
<proteinExistence type="predicted"/>
<protein>
    <submittedName>
        <fullName evidence="1">Uncharacterized protein</fullName>
    </submittedName>
</protein>
<dbReference type="EMBL" id="CALNXI010001318">
    <property type="protein sequence ID" value="CAH3164653.1"/>
    <property type="molecule type" value="Genomic_DNA"/>
</dbReference>
<gene>
    <name evidence="1" type="ORF">PEVE_00005025</name>
</gene>
<name>A0ABN8QIB4_9CNID</name>
<comment type="caution">
    <text evidence="1">The sequence shown here is derived from an EMBL/GenBank/DDBJ whole genome shotgun (WGS) entry which is preliminary data.</text>
</comment>